<comment type="caution">
    <text evidence="1">The sequence shown here is derived from an EMBL/GenBank/DDBJ whole genome shotgun (WGS) entry which is preliminary data.</text>
</comment>
<accession>A0A0F9ST81</accession>
<dbReference type="AlphaFoldDB" id="A0A0F9ST81"/>
<sequence length="132" mass="15386">MKDTAVFLDQELISKSGSVEDYTISLEEYNKLLNNFFDMLEKKTSLEVVIALHPRNKENLFLKRKCYQNKTCELVRKSNIVIAHYSTAISFAVLFYKPILFLTCDGFKGTWTQKYIETLAVLLNRKIILLDH</sequence>
<organism evidence="1">
    <name type="scientific">marine sediment metagenome</name>
    <dbReference type="NCBI Taxonomy" id="412755"/>
    <lineage>
        <taxon>unclassified sequences</taxon>
        <taxon>metagenomes</taxon>
        <taxon>ecological metagenomes</taxon>
    </lineage>
</organism>
<protein>
    <submittedName>
        <fullName evidence="1">Uncharacterized protein</fullName>
    </submittedName>
</protein>
<name>A0A0F9ST81_9ZZZZ</name>
<reference evidence="1" key="1">
    <citation type="journal article" date="2015" name="Nature">
        <title>Complex archaea that bridge the gap between prokaryotes and eukaryotes.</title>
        <authorList>
            <person name="Spang A."/>
            <person name="Saw J.H."/>
            <person name="Jorgensen S.L."/>
            <person name="Zaremba-Niedzwiedzka K."/>
            <person name="Martijn J."/>
            <person name="Lind A.E."/>
            <person name="van Eijk R."/>
            <person name="Schleper C."/>
            <person name="Guy L."/>
            <person name="Ettema T.J."/>
        </authorList>
    </citation>
    <scope>NUCLEOTIDE SEQUENCE</scope>
</reference>
<proteinExistence type="predicted"/>
<evidence type="ECO:0000313" key="1">
    <source>
        <dbReference type="EMBL" id="KKN70019.1"/>
    </source>
</evidence>
<dbReference type="EMBL" id="LAZR01000412">
    <property type="protein sequence ID" value="KKN70019.1"/>
    <property type="molecule type" value="Genomic_DNA"/>
</dbReference>
<gene>
    <name evidence="1" type="ORF">LCGC14_0434660</name>
</gene>